<evidence type="ECO:0000313" key="1">
    <source>
        <dbReference type="EMBL" id="CDH02829.1"/>
    </source>
</evidence>
<name>A0A077NWB1_XENBV</name>
<dbReference type="HOGENOM" id="CLU_189951_0_0_6"/>
<protein>
    <recommendedName>
        <fullName evidence="2">Phage protein</fullName>
    </recommendedName>
</protein>
<dbReference type="AlphaFoldDB" id="A0A077NWB1"/>
<organism evidence="1">
    <name type="scientific">Xenorhabdus bovienii str. feltiae Moldova</name>
    <dbReference type="NCBI Taxonomy" id="1398200"/>
    <lineage>
        <taxon>Bacteria</taxon>
        <taxon>Pseudomonadati</taxon>
        <taxon>Pseudomonadota</taxon>
        <taxon>Gammaproteobacteria</taxon>
        <taxon>Enterobacterales</taxon>
        <taxon>Morganellaceae</taxon>
        <taxon>Xenorhabdus</taxon>
    </lineage>
</organism>
<reference evidence="1" key="1">
    <citation type="submission" date="2013-07" db="EMBL/GenBank/DDBJ databases">
        <title>Sub-species coevolution in mutualistic symbiosis.</title>
        <authorList>
            <person name="Murfin K."/>
            <person name="Klassen J."/>
            <person name="Lee M."/>
            <person name="Forst S."/>
            <person name="Stock P."/>
            <person name="Goodrich-Blair H."/>
        </authorList>
    </citation>
    <scope>NUCLEOTIDE SEQUENCE [LARGE SCALE GENOMIC DNA]</scope>
    <source>
        <strain evidence="1">Feltiae Moldova</strain>
    </source>
</reference>
<dbReference type="EMBL" id="CBSV010000219">
    <property type="protein sequence ID" value="CDH02829.1"/>
    <property type="molecule type" value="Genomic_DNA"/>
</dbReference>
<dbReference type="Proteomes" id="UP000028487">
    <property type="component" value="Unassembled WGS sequence"/>
</dbReference>
<comment type="caution">
    <text evidence="1">The sequence shown here is derived from an EMBL/GenBank/DDBJ whole genome shotgun (WGS) entry which is preliminary data.</text>
</comment>
<dbReference type="InterPro" id="IPR020126">
    <property type="entry name" value="DUF2732"/>
</dbReference>
<gene>
    <name evidence="1" type="ORF">XBFM1_480009</name>
</gene>
<dbReference type="RefSeq" id="WP_038221685.1">
    <property type="nucleotide sequence ID" value="NZ_CAWLWD010000044.1"/>
</dbReference>
<dbReference type="Pfam" id="PF10809">
    <property type="entry name" value="DUF2732"/>
    <property type="match status" value="1"/>
</dbReference>
<evidence type="ECO:0008006" key="2">
    <source>
        <dbReference type="Google" id="ProtNLM"/>
    </source>
</evidence>
<proteinExistence type="predicted"/>
<sequence>MNIPEPIFLPVEINTDNDAVIMERCIKQNCEDERRVRADGHASRLRYFAMMVRKDHLDSNAIAELLESEASEMERQAQEWNYV</sequence>
<accession>A0A077NWB1</accession>